<feature type="region of interest" description="Disordered" evidence="10">
    <location>
        <begin position="1"/>
        <end position="144"/>
    </location>
</feature>
<feature type="compositionally biased region" description="Polar residues" evidence="10">
    <location>
        <begin position="551"/>
        <end position="561"/>
    </location>
</feature>
<dbReference type="PANTHER" id="PTHR13205:SF15">
    <property type="entry name" value="DOLICHOL KINASE"/>
    <property type="match status" value="1"/>
</dbReference>
<keyword evidence="6" id="KW-0418">Kinase</keyword>
<sequence length="944" mass="103359">MPEIHQSQNPQESLPDRSGKVSLPEQDTLRFFTRSPHPYHRHRIEKSTDKPASDALSRHNDTPPAVSTTSQSDSEVPVAVQGNGKSRRNGSATPSESGTEADDEGYGFIKALPAPPIKPRKGLRDIRGANLDETPSPLLTPSQLDDQGRSFSQDLLRAIKKSETISLSDDEARVARAKYVKRRRAEVIRRLCEVALLGAIGALILSDSIVWQSSTRWHRALITHGIVFSFLILLYPIRLIFHLRNSFAALVKGAIRRIRVPPSFDPAPLLYPVFIPVFVALSLSRSLEHILLPNLILSLSTLPVSLVPGPERGLGYNTVHWLIACAPLFVSGCTDTAAKSPALGPHGSECVPSGAVQRELLVSLFALHQALVPPLQYLTTTSLLTAELQMLSVALINLLLFADSPQAVILATLNWLGGLALFVCCGHVLHWSVTLARIPKWRFRRAGQLVQARQSFLNALKEGLAFRRRSSGNNAMRGGSDTDPAHHQTMAEKDPGPLKRLRLVTSESARFIRTNLDGDATEVRSAVEHPRKDMFGAAEMENGFPRLLKQRSNTLPTSINKPSPPRRSSTLRHKRAKPSIAQSYLAMTPSQATIRKWLYAGYVYTAIVLIILLPIRAFISAFALHGHEPFGWALSYLFGNIPYLRFQTVYWGLEHWISLPSLPSPGPLALSAGRADWLRHVLLGEANTRLLLFGYWAAILVLGLAVVLSLSSVVEVDTRRKVFHGMMVAMLLPTIYIDPAFVSLALELVLAVFLLLDLIRASQLPPLSGPIAKFLTPYVDGRDLRGPVVVSHIFLLVGCAIPLWLSLAGVERSGERPWEGWEVRSRDVSMVAGVVCVGMGDAAASLVGRRYGRRKWPWTGGKSLEGSLAFAVSVTVGLVFGKAWLRLGQWDTATDIRAESWGSVTVKAGVAACGASFMEAVLTGGNDNVCVPVVLWLLVRAVGL</sequence>
<dbReference type="GO" id="GO:0005789">
    <property type="term" value="C:endoplasmic reticulum membrane"/>
    <property type="evidence" value="ECO:0007669"/>
    <property type="project" value="UniProtKB-SubCell"/>
</dbReference>
<evidence type="ECO:0000256" key="1">
    <source>
        <dbReference type="ARBA" id="ARBA00004477"/>
    </source>
</evidence>
<evidence type="ECO:0000313" key="13">
    <source>
        <dbReference type="Proteomes" id="UP000016924"/>
    </source>
</evidence>
<evidence type="ECO:0000256" key="7">
    <source>
        <dbReference type="ARBA" id="ARBA00022824"/>
    </source>
</evidence>
<dbReference type="GeneID" id="19903295"/>
<feature type="transmembrane region" description="Helical" evidence="11">
    <location>
        <begin position="217"/>
        <end position="237"/>
    </location>
</feature>
<dbReference type="AlphaFoldDB" id="R7YY08"/>
<feature type="transmembrane region" description="Helical" evidence="11">
    <location>
        <begin position="788"/>
        <end position="807"/>
    </location>
</feature>
<feature type="transmembrane region" description="Helical" evidence="11">
    <location>
        <begin position="191"/>
        <end position="211"/>
    </location>
</feature>
<dbReference type="InterPro" id="IPR032974">
    <property type="entry name" value="Polypren_kinase"/>
</dbReference>
<reference evidence="13" key="1">
    <citation type="submission" date="2012-06" db="EMBL/GenBank/DDBJ databases">
        <title>The genome sequence of Coniosporium apollinis CBS 100218.</title>
        <authorList>
            <consortium name="The Broad Institute Genome Sequencing Platform"/>
            <person name="Cuomo C."/>
            <person name="Gorbushina A."/>
            <person name="Noack S."/>
            <person name="Walker B."/>
            <person name="Young S.K."/>
            <person name="Zeng Q."/>
            <person name="Gargeya S."/>
            <person name="Fitzgerald M."/>
            <person name="Haas B."/>
            <person name="Abouelleil A."/>
            <person name="Alvarado L."/>
            <person name="Arachchi H.M."/>
            <person name="Berlin A.M."/>
            <person name="Chapman S.B."/>
            <person name="Goldberg J."/>
            <person name="Griggs A."/>
            <person name="Gujja S."/>
            <person name="Hansen M."/>
            <person name="Howarth C."/>
            <person name="Imamovic A."/>
            <person name="Larimer J."/>
            <person name="McCowan C."/>
            <person name="Montmayeur A."/>
            <person name="Murphy C."/>
            <person name="Neiman D."/>
            <person name="Pearson M."/>
            <person name="Priest M."/>
            <person name="Roberts A."/>
            <person name="Saif S."/>
            <person name="Shea T."/>
            <person name="Sisk P."/>
            <person name="Sykes S."/>
            <person name="Wortman J."/>
            <person name="Nusbaum C."/>
            <person name="Birren B."/>
        </authorList>
    </citation>
    <scope>NUCLEOTIDE SEQUENCE [LARGE SCALE GENOMIC DNA]</scope>
    <source>
        <strain evidence="13">CBS 100218</strain>
    </source>
</reference>
<protein>
    <recommendedName>
        <fullName evidence="3">dolichol kinase</fullName>
        <ecNumber evidence="3">2.7.1.108</ecNumber>
    </recommendedName>
</protein>
<dbReference type="HOGENOM" id="CLU_007859_0_0_1"/>
<evidence type="ECO:0000256" key="8">
    <source>
        <dbReference type="ARBA" id="ARBA00022989"/>
    </source>
</evidence>
<dbReference type="OMA" id="HGTMVAM"/>
<feature type="region of interest" description="Disordered" evidence="10">
    <location>
        <begin position="470"/>
        <end position="498"/>
    </location>
</feature>
<dbReference type="Proteomes" id="UP000016924">
    <property type="component" value="Unassembled WGS sequence"/>
</dbReference>
<evidence type="ECO:0000256" key="10">
    <source>
        <dbReference type="SAM" id="MobiDB-lite"/>
    </source>
</evidence>
<feature type="transmembrane region" description="Helical" evidence="11">
    <location>
        <begin position="867"/>
        <end position="885"/>
    </location>
</feature>
<keyword evidence="13" id="KW-1185">Reference proteome</keyword>
<keyword evidence="5 11" id="KW-0812">Transmembrane</keyword>
<name>R7YY08_CONA1</name>
<evidence type="ECO:0000256" key="9">
    <source>
        <dbReference type="ARBA" id="ARBA00023136"/>
    </source>
</evidence>
<feature type="compositionally biased region" description="Basic and acidic residues" evidence="10">
    <location>
        <begin position="45"/>
        <end position="61"/>
    </location>
</feature>
<feature type="transmembrane region" description="Helical" evidence="11">
    <location>
        <begin position="597"/>
        <end position="619"/>
    </location>
</feature>
<dbReference type="OrthoDB" id="377083at2759"/>
<accession>R7YY08</accession>
<organism evidence="12 13">
    <name type="scientific">Coniosporium apollinis (strain CBS 100218)</name>
    <name type="common">Rock-inhabiting black yeast</name>
    <dbReference type="NCBI Taxonomy" id="1168221"/>
    <lineage>
        <taxon>Eukaryota</taxon>
        <taxon>Fungi</taxon>
        <taxon>Dikarya</taxon>
        <taxon>Ascomycota</taxon>
        <taxon>Pezizomycotina</taxon>
        <taxon>Dothideomycetes</taxon>
        <taxon>Dothideomycetes incertae sedis</taxon>
        <taxon>Coniosporium</taxon>
    </lineage>
</organism>
<feature type="transmembrane region" description="Helical" evidence="11">
    <location>
        <begin position="735"/>
        <end position="756"/>
    </location>
</feature>
<evidence type="ECO:0000256" key="11">
    <source>
        <dbReference type="SAM" id="Phobius"/>
    </source>
</evidence>
<dbReference type="STRING" id="1168221.R7YY08"/>
<feature type="transmembrane region" description="Helical" evidence="11">
    <location>
        <begin position="383"/>
        <end position="402"/>
    </location>
</feature>
<dbReference type="GO" id="GO:0043048">
    <property type="term" value="P:dolichyl monophosphate biosynthetic process"/>
    <property type="evidence" value="ECO:0007669"/>
    <property type="project" value="TreeGrafter"/>
</dbReference>
<evidence type="ECO:0000256" key="5">
    <source>
        <dbReference type="ARBA" id="ARBA00022692"/>
    </source>
</evidence>
<comment type="subcellular location">
    <subcellularLocation>
        <location evidence="1">Endoplasmic reticulum membrane</location>
        <topology evidence="1">Multi-pass membrane protein</topology>
    </subcellularLocation>
</comment>
<comment type="similarity">
    <text evidence="2">Belongs to the polyprenol kinase family.</text>
</comment>
<dbReference type="PANTHER" id="PTHR13205">
    <property type="entry name" value="TRANSMEMBRANE PROTEIN 15-RELATED"/>
    <property type="match status" value="1"/>
</dbReference>
<feature type="transmembrane region" description="Helical" evidence="11">
    <location>
        <begin position="693"/>
        <end position="714"/>
    </location>
</feature>
<dbReference type="GO" id="GO:0004168">
    <property type="term" value="F:dolichol kinase activity"/>
    <property type="evidence" value="ECO:0007669"/>
    <property type="project" value="UniProtKB-EC"/>
</dbReference>
<evidence type="ECO:0000313" key="12">
    <source>
        <dbReference type="EMBL" id="EON66738.1"/>
    </source>
</evidence>
<keyword evidence="7" id="KW-0256">Endoplasmic reticulum</keyword>
<dbReference type="eggNOG" id="KOG2468">
    <property type="taxonomic scope" value="Eukaryota"/>
</dbReference>
<keyword evidence="4" id="KW-0808">Transferase</keyword>
<dbReference type="RefSeq" id="XP_007782055.1">
    <property type="nucleotide sequence ID" value="XM_007783865.1"/>
</dbReference>
<feature type="region of interest" description="Disordered" evidence="10">
    <location>
        <begin position="551"/>
        <end position="575"/>
    </location>
</feature>
<keyword evidence="9 11" id="KW-0472">Membrane</keyword>
<keyword evidence="8 11" id="KW-1133">Transmembrane helix</keyword>
<evidence type="ECO:0000256" key="3">
    <source>
        <dbReference type="ARBA" id="ARBA00012132"/>
    </source>
</evidence>
<feature type="transmembrane region" description="Helical" evidence="11">
    <location>
        <begin position="828"/>
        <end position="847"/>
    </location>
</feature>
<feature type="compositionally biased region" description="Polar residues" evidence="10">
    <location>
        <begin position="89"/>
        <end position="98"/>
    </location>
</feature>
<proteinExistence type="inferred from homology"/>
<feature type="compositionally biased region" description="Polar residues" evidence="10">
    <location>
        <begin position="1"/>
        <end position="12"/>
    </location>
</feature>
<gene>
    <name evidence="12" type="ORF">W97_05984</name>
</gene>
<evidence type="ECO:0000256" key="2">
    <source>
        <dbReference type="ARBA" id="ARBA00010794"/>
    </source>
</evidence>
<feature type="transmembrane region" description="Helical" evidence="11">
    <location>
        <begin position="408"/>
        <end position="435"/>
    </location>
</feature>
<feature type="compositionally biased region" description="Polar residues" evidence="10">
    <location>
        <begin position="65"/>
        <end position="74"/>
    </location>
</feature>
<dbReference type="EC" id="2.7.1.108" evidence="3"/>
<feature type="compositionally biased region" description="Basic and acidic residues" evidence="10">
    <location>
        <begin position="483"/>
        <end position="497"/>
    </location>
</feature>
<evidence type="ECO:0000256" key="4">
    <source>
        <dbReference type="ARBA" id="ARBA00022679"/>
    </source>
</evidence>
<dbReference type="EMBL" id="JH767582">
    <property type="protein sequence ID" value="EON66738.1"/>
    <property type="molecule type" value="Genomic_DNA"/>
</dbReference>
<evidence type="ECO:0000256" key="6">
    <source>
        <dbReference type="ARBA" id="ARBA00022777"/>
    </source>
</evidence>